<evidence type="ECO:0000313" key="2">
    <source>
        <dbReference type="EMBL" id="ESR55749.1"/>
    </source>
</evidence>
<evidence type="ECO:0000313" key="3">
    <source>
        <dbReference type="Proteomes" id="UP000030687"/>
    </source>
</evidence>
<sequence length="245" mass="28379">MDPHDVDVEDKAYWSSRTEKAFIRIVHDHVKKGQLKSKFNRLRKKHREFSDLIAHTGFGWDPISNTVTVSEAVLAEYIKRVSGVKSYRKKGLEHYQTLGEIFNTTTASGHLRFSFSQVPLSSDEDRELEENFLGHGVHVDIEDDDSMEPLSEIRTEKIPRQPIATSTEFVMNARMEMIKCKNAEPTSQCVEKLSIEEYIEAVEKLGDIDGDTYNKLMDKLVPSIEWRKVFLSMPEHRKKYWLTSL</sequence>
<dbReference type="Gramene" id="ESR55749">
    <property type="protein sequence ID" value="ESR55749"/>
    <property type="gene ID" value="CICLE_v10024555mg"/>
</dbReference>
<dbReference type="KEGG" id="cic:CICLE_v10024555mg"/>
<reference evidence="2 3" key="1">
    <citation type="submission" date="2013-10" db="EMBL/GenBank/DDBJ databases">
        <authorList>
            <consortium name="International Citrus Genome Consortium"/>
            <person name="Jenkins J."/>
            <person name="Schmutz J."/>
            <person name="Prochnik S."/>
            <person name="Rokhsar D."/>
            <person name="Gmitter F."/>
            <person name="Ollitrault P."/>
            <person name="Machado M."/>
            <person name="Talon M."/>
            <person name="Wincker P."/>
            <person name="Jaillon O."/>
            <person name="Morgante M."/>
        </authorList>
    </citation>
    <scope>NUCLEOTIDE SEQUENCE</scope>
    <source>
        <strain evidence="3">cv. Clemenules</strain>
    </source>
</reference>
<keyword evidence="3" id="KW-1185">Reference proteome</keyword>
<dbReference type="PANTHER" id="PTHR47584:SF14">
    <property type="entry name" value="L10-INTERACTING MYB DOMAIN-CONTAINING PROTEIN-LIKE"/>
    <property type="match status" value="1"/>
</dbReference>
<evidence type="ECO:0000259" key="1">
    <source>
        <dbReference type="Pfam" id="PF12776"/>
    </source>
</evidence>
<dbReference type="Proteomes" id="UP000030687">
    <property type="component" value="Unassembled WGS sequence"/>
</dbReference>
<dbReference type="Pfam" id="PF12776">
    <property type="entry name" value="Myb_DNA-bind_3"/>
    <property type="match status" value="1"/>
</dbReference>
<gene>
    <name evidence="2" type="ORF">CICLE_v10024555mg</name>
</gene>
<dbReference type="OMA" id="RMEMIKC"/>
<dbReference type="InParanoid" id="V4VRS4"/>
<organism evidence="2 3">
    <name type="scientific">Citrus clementina</name>
    <name type="common">Clementine</name>
    <name type="synonym">Citrus deliciosa x Citrus sinensis</name>
    <dbReference type="NCBI Taxonomy" id="85681"/>
    <lineage>
        <taxon>Eukaryota</taxon>
        <taxon>Viridiplantae</taxon>
        <taxon>Streptophyta</taxon>
        <taxon>Embryophyta</taxon>
        <taxon>Tracheophyta</taxon>
        <taxon>Spermatophyta</taxon>
        <taxon>Magnoliopsida</taxon>
        <taxon>eudicotyledons</taxon>
        <taxon>Gunneridae</taxon>
        <taxon>Pentapetalae</taxon>
        <taxon>rosids</taxon>
        <taxon>malvids</taxon>
        <taxon>Sapindales</taxon>
        <taxon>Rutaceae</taxon>
        <taxon>Aurantioideae</taxon>
        <taxon>Citrus</taxon>
    </lineage>
</organism>
<dbReference type="InterPro" id="IPR024752">
    <property type="entry name" value="Myb/SANT-like_dom"/>
</dbReference>
<dbReference type="EMBL" id="KI536661">
    <property type="protein sequence ID" value="ESR55749.1"/>
    <property type="molecule type" value="Genomic_DNA"/>
</dbReference>
<name>V4VRS4_CITCL</name>
<dbReference type="PANTHER" id="PTHR47584">
    <property type="match status" value="1"/>
</dbReference>
<dbReference type="InterPro" id="IPR045026">
    <property type="entry name" value="LIMYB"/>
</dbReference>
<proteinExistence type="predicted"/>
<dbReference type="AlphaFoldDB" id="V4VRS4"/>
<protein>
    <recommendedName>
        <fullName evidence="1">Myb/SANT-like domain-containing protein</fullName>
    </recommendedName>
</protein>
<feature type="domain" description="Myb/SANT-like" evidence="1">
    <location>
        <begin position="20"/>
        <end position="77"/>
    </location>
</feature>
<accession>V4VRS4</accession>